<comment type="subcellular location">
    <subcellularLocation>
        <location evidence="6">Cell membrane</location>
        <topology evidence="6">Multi-pass membrane protein</topology>
    </subcellularLocation>
    <subcellularLocation>
        <location evidence="1">Membrane</location>
        <topology evidence="1">Multi-pass membrane protein</topology>
    </subcellularLocation>
</comment>
<dbReference type="InterPro" id="IPR051204">
    <property type="entry name" value="ABC_transp_perm/SBD"/>
</dbReference>
<evidence type="ECO:0000256" key="4">
    <source>
        <dbReference type="ARBA" id="ARBA00022989"/>
    </source>
</evidence>
<dbReference type="InterPro" id="IPR000515">
    <property type="entry name" value="MetI-like"/>
</dbReference>
<evidence type="ECO:0000256" key="2">
    <source>
        <dbReference type="ARBA" id="ARBA00022448"/>
    </source>
</evidence>
<dbReference type="CDD" id="cd06261">
    <property type="entry name" value="TM_PBP2"/>
    <property type="match status" value="1"/>
</dbReference>
<keyword evidence="3 6" id="KW-0812">Transmembrane</keyword>
<dbReference type="PANTHER" id="PTHR30177:SF4">
    <property type="entry name" value="OSMOPROTECTANT IMPORT PERMEASE PROTEIN OSMW"/>
    <property type="match status" value="1"/>
</dbReference>
<comment type="caution">
    <text evidence="8">The sequence shown here is derived from an EMBL/GenBank/DDBJ whole genome shotgun (WGS) entry which is preliminary data.</text>
</comment>
<evidence type="ECO:0000256" key="1">
    <source>
        <dbReference type="ARBA" id="ARBA00004141"/>
    </source>
</evidence>
<evidence type="ECO:0000256" key="3">
    <source>
        <dbReference type="ARBA" id="ARBA00022692"/>
    </source>
</evidence>
<comment type="similarity">
    <text evidence="6">Belongs to the binding-protein-dependent transport system permease family.</text>
</comment>
<accession>A0ABS7AZM1</accession>
<dbReference type="EMBL" id="JAHXZI010000003">
    <property type="protein sequence ID" value="MBW6433523.1"/>
    <property type="molecule type" value="Genomic_DNA"/>
</dbReference>
<name>A0ABS7AZM1_9ACTN</name>
<dbReference type="PROSITE" id="PS50928">
    <property type="entry name" value="ABC_TM1"/>
    <property type="match status" value="1"/>
</dbReference>
<protein>
    <submittedName>
        <fullName evidence="8">ABC transporter permease</fullName>
    </submittedName>
</protein>
<dbReference type="InterPro" id="IPR035906">
    <property type="entry name" value="MetI-like_sf"/>
</dbReference>
<feature type="transmembrane region" description="Helical" evidence="6">
    <location>
        <begin position="51"/>
        <end position="72"/>
    </location>
</feature>
<evidence type="ECO:0000313" key="8">
    <source>
        <dbReference type="EMBL" id="MBW6433523.1"/>
    </source>
</evidence>
<keyword evidence="9" id="KW-1185">Reference proteome</keyword>
<feature type="transmembrane region" description="Helical" evidence="6">
    <location>
        <begin position="20"/>
        <end position="39"/>
    </location>
</feature>
<dbReference type="SUPFAM" id="SSF161098">
    <property type="entry name" value="MetI-like"/>
    <property type="match status" value="1"/>
</dbReference>
<proteinExistence type="inferred from homology"/>
<dbReference type="Gene3D" id="1.10.3720.10">
    <property type="entry name" value="MetI-like"/>
    <property type="match status" value="1"/>
</dbReference>
<sequence>MIEYLRNNADTVWLALQEHVWLALLPVLFGFVIALPIGYLGVRFPVLYHPLINTCGVLYSIPSLALFVFLPVVLGTKVLSPVNVVVALTVYTVALLARTVADGLRSVDPVVVQAATAMGYRRVRRLTGVELPMALPVILAGLRVATVSNISLVSVGALIGIGGLGQLFTRGFQLFYIEPILVGIVLSVLLAGLADLIIVLVQRAVTPWTRAL</sequence>
<keyword evidence="5 6" id="KW-0472">Membrane</keyword>
<keyword evidence="2 6" id="KW-0813">Transport</keyword>
<dbReference type="Pfam" id="PF00528">
    <property type="entry name" value="BPD_transp_1"/>
    <property type="match status" value="1"/>
</dbReference>
<evidence type="ECO:0000313" key="9">
    <source>
        <dbReference type="Proteomes" id="UP001519863"/>
    </source>
</evidence>
<evidence type="ECO:0000259" key="7">
    <source>
        <dbReference type="PROSITE" id="PS50928"/>
    </source>
</evidence>
<feature type="domain" description="ABC transmembrane type-1" evidence="7">
    <location>
        <begin position="16"/>
        <end position="201"/>
    </location>
</feature>
<feature type="transmembrane region" description="Helical" evidence="6">
    <location>
        <begin position="180"/>
        <end position="201"/>
    </location>
</feature>
<dbReference type="PANTHER" id="PTHR30177">
    <property type="entry name" value="GLYCINE BETAINE/L-PROLINE TRANSPORT SYSTEM PERMEASE PROTEIN PROW"/>
    <property type="match status" value="1"/>
</dbReference>
<organism evidence="8 9">
    <name type="scientific">Actinoplanes hulinensis</name>
    <dbReference type="NCBI Taxonomy" id="1144547"/>
    <lineage>
        <taxon>Bacteria</taxon>
        <taxon>Bacillati</taxon>
        <taxon>Actinomycetota</taxon>
        <taxon>Actinomycetes</taxon>
        <taxon>Micromonosporales</taxon>
        <taxon>Micromonosporaceae</taxon>
        <taxon>Actinoplanes</taxon>
    </lineage>
</organism>
<evidence type="ECO:0000256" key="6">
    <source>
        <dbReference type="RuleBase" id="RU363032"/>
    </source>
</evidence>
<evidence type="ECO:0000256" key="5">
    <source>
        <dbReference type="ARBA" id="ARBA00023136"/>
    </source>
</evidence>
<feature type="transmembrane region" description="Helical" evidence="6">
    <location>
        <begin position="150"/>
        <end position="168"/>
    </location>
</feature>
<keyword evidence="4 6" id="KW-1133">Transmembrane helix</keyword>
<dbReference type="Proteomes" id="UP001519863">
    <property type="component" value="Unassembled WGS sequence"/>
</dbReference>
<reference evidence="8 9" key="1">
    <citation type="journal article" date="2013" name="Antonie Van Leeuwenhoek">
        <title>Actinoplanes hulinensis sp. nov., a novel actinomycete isolated from soybean root (Glycine max (L.) Merr).</title>
        <authorList>
            <person name="Shen Y."/>
            <person name="Liu C."/>
            <person name="Wang X."/>
            <person name="Zhao J."/>
            <person name="Jia F."/>
            <person name="Zhang Y."/>
            <person name="Wang L."/>
            <person name="Yang D."/>
            <person name="Xiang W."/>
        </authorList>
    </citation>
    <scope>NUCLEOTIDE SEQUENCE [LARGE SCALE GENOMIC DNA]</scope>
    <source>
        <strain evidence="8 9">NEAU-M9</strain>
    </source>
</reference>
<feature type="transmembrane region" description="Helical" evidence="6">
    <location>
        <begin position="78"/>
        <end position="97"/>
    </location>
</feature>
<gene>
    <name evidence="8" type="ORF">KZ829_07165</name>
</gene>